<keyword evidence="12" id="KW-1185">Reference proteome</keyword>
<sequence>MKALLGLSRAIDWLNGHIGRLASWCVLVAVLISAGNAMVRYVFDTSSNAWLEIQWYLFSAVFLLCAGYTLLRNEHVRIDVIAGRLSKRTQTWIDIVGSALFLLPMAIIIAWLSWPLVSDSYLRHEISGDAGGLLRWPVKLLIPIGFILLALQGVSELIKRIAFLMGLIPDPAEKRPAHAAAAVSNRRAGGPT</sequence>
<dbReference type="Pfam" id="PF04290">
    <property type="entry name" value="DctQ"/>
    <property type="match status" value="1"/>
</dbReference>
<organism evidence="11 12">
    <name type="scientific">Hypericibacter terrae</name>
    <dbReference type="NCBI Taxonomy" id="2602015"/>
    <lineage>
        <taxon>Bacteria</taxon>
        <taxon>Pseudomonadati</taxon>
        <taxon>Pseudomonadota</taxon>
        <taxon>Alphaproteobacteria</taxon>
        <taxon>Rhodospirillales</taxon>
        <taxon>Dongiaceae</taxon>
        <taxon>Hypericibacter</taxon>
    </lineage>
</organism>
<keyword evidence="4 9" id="KW-0997">Cell inner membrane</keyword>
<comment type="similarity">
    <text evidence="8 9">Belongs to the TRAP transporter small permease family.</text>
</comment>
<evidence type="ECO:0000256" key="9">
    <source>
        <dbReference type="RuleBase" id="RU369079"/>
    </source>
</evidence>
<evidence type="ECO:0000256" key="8">
    <source>
        <dbReference type="ARBA" id="ARBA00038436"/>
    </source>
</evidence>
<evidence type="ECO:0000313" key="12">
    <source>
        <dbReference type="Proteomes" id="UP000326202"/>
    </source>
</evidence>
<accession>A0A5J6MQ82</accession>
<evidence type="ECO:0000256" key="2">
    <source>
        <dbReference type="ARBA" id="ARBA00022448"/>
    </source>
</evidence>
<gene>
    <name evidence="11" type="ORF">FRZ44_45800</name>
</gene>
<dbReference type="AlphaFoldDB" id="A0A5J6MQ82"/>
<dbReference type="GO" id="GO:0005886">
    <property type="term" value="C:plasma membrane"/>
    <property type="evidence" value="ECO:0007669"/>
    <property type="project" value="UniProtKB-SubCell"/>
</dbReference>
<comment type="function">
    <text evidence="9">Part of the tripartite ATP-independent periplasmic (TRAP) transport system.</text>
</comment>
<proteinExistence type="inferred from homology"/>
<feature type="transmembrane region" description="Helical" evidence="9">
    <location>
        <begin position="21"/>
        <end position="41"/>
    </location>
</feature>
<feature type="transmembrane region" description="Helical" evidence="9">
    <location>
        <begin position="134"/>
        <end position="151"/>
    </location>
</feature>
<dbReference type="InterPro" id="IPR007387">
    <property type="entry name" value="TRAP_DctQ"/>
</dbReference>
<evidence type="ECO:0000256" key="4">
    <source>
        <dbReference type="ARBA" id="ARBA00022519"/>
    </source>
</evidence>
<feature type="transmembrane region" description="Helical" evidence="9">
    <location>
        <begin position="53"/>
        <end position="71"/>
    </location>
</feature>
<keyword evidence="2 9" id="KW-0813">Transport</keyword>
<evidence type="ECO:0000256" key="7">
    <source>
        <dbReference type="ARBA" id="ARBA00023136"/>
    </source>
</evidence>
<feature type="domain" description="Tripartite ATP-independent periplasmic transporters DctQ component" evidence="10">
    <location>
        <begin position="30"/>
        <end position="161"/>
    </location>
</feature>
<dbReference type="OrthoDB" id="9794346at2"/>
<evidence type="ECO:0000259" key="10">
    <source>
        <dbReference type="Pfam" id="PF04290"/>
    </source>
</evidence>
<evidence type="ECO:0000256" key="3">
    <source>
        <dbReference type="ARBA" id="ARBA00022475"/>
    </source>
</evidence>
<keyword evidence="5 9" id="KW-0812">Transmembrane</keyword>
<comment type="subunit">
    <text evidence="9">The complex comprises the extracytoplasmic solute receptor protein and the two transmembrane proteins.</text>
</comment>
<comment type="subcellular location">
    <subcellularLocation>
        <location evidence="1 9">Cell inner membrane</location>
        <topology evidence="1 9">Multi-pass membrane protein</topology>
    </subcellularLocation>
</comment>
<dbReference type="KEGG" id="htq:FRZ44_45800"/>
<protein>
    <recommendedName>
        <fullName evidence="9">TRAP transporter small permease protein</fullName>
    </recommendedName>
</protein>
<dbReference type="GO" id="GO:0022857">
    <property type="term" value="F:transmembrane transporter activity"/>
    <property type="evidence" value="ECO:0007669"/>
    <property type="project" value="UniProtKB-UniRule"/>
</dbReference>
<dbReference type="PANTHER" id="PTHR35011">
    <property type="entry name" value="2,3-DIKETO-L-GULONATE TRAP TRANSPORTER SMALL PERMEASE PROTEIN YIAM"/>
    <property type="match status" value="1"/>
</dbReference>
<dbReference type="RefSeq" id="WP_151179350.1">
    <property type="nucleotide sequence ID" value="NZ_CP042906.1"/>
</dbReference>
<dbReference type="Proteomes" id="UP000326202">
    <property type="component" value="Chromosome"/>
</dbReference>
<evidence type="ECO:0000313" key="11">
    <source>
        <dbReference type="EMBL" id="QEX19267.1"/>
    </source>
</evidence>
<reference evidence="11 12" key="1">
    <citation type="submission" date="2019-08" db="EMBL/GenBank/DDBJ databases">
        <title>Hyperibacter terrae gen. nov., sp. nov. and Hyperibacter viscosus sp. nov., two new members in the family Rhodospirillaceae isolated from the rhizosphere of Hypericum perforatum.</title>
        <authorList>
            <person name="Noviana Z."/>
        </authorList>
    </citation>
    <scope>NUCLEOTIDE SEQUENCE [LARGE SCALE GENOMIC DNA]</scope>
    <source>
        <strain evidence="11 12">R5913</strain>
    </source>
</reference>
<keyword evidence="3" id="KW-1003">Cell membrane</keyword>
<dbReference type="EMBL" id="CP042906">
    <property type="protein sequence ID" value="QEX19267.1"/>
    <property type="molecule type" value="Genomic_DNA"/>
</dbReference>
<dbReference type="PANTHER" id="PTHR35011:SF4">
    <property type="entry name" value="SLL1102 PROTEIN"/>
    <property type="match status" value="1"/>
</dbReference>
<name>A0A5J6MQ82_9PROT</name>
<evidence type="ECO:0000256" key="1">
    <source>
        <dbReference type="ARBA" id="ARBA00004429"/>
    </source>
</evidence>
<evidence type="ECO:0000256" key="5">
    <source>
        <dbReference type="ARBA" id="ARBA00022692"/>
    </source>
</evidence>
<keyword evidence="6 9" id="KW-1133">Transmembrane helix</keyword>
<feature type="transmembrane region" description="Helical" evidence="9">
    <location>
        <begin position="92"/>
        <end position="114"/>
    </location>
</feature>
<evidence type="ECO:0000256" key="6">
    <source>
        <dbReference type="ARBA" id="ARBA00022989"/>
    </source>
</evidence>
<keyword evidence="7 9" id="KW-0472">Membrane</keyword>
<dbReference type="InterPro" id="IPR055348">
    <property type="entry name" value="DctQ"/>
</dbReference>